<name>A0ABR2I906_9PEZI</name>
<gene>
    <name evidence="1" type="ORF">PGQ11_010195</name>
</gene>
<organism evidence="1 2">
    <name type="scientific">Apiospora arundinis</name>
    <dbReference type="NCBI Taxonomy" id="335852"/>
    <lineage>
        <taxon>Eukaryota</taxon>
        <taxon>Fungi</taxon>
        <taxon>Dikarya</taxon>
        <taxon>Ascomycota</taxon>
        <taxon>Pezizomycotina</taxon>
        <taxon>Sordariomycetes</taxon>
        <taxon>Xylariomycetidae</taxon>
        <taxon>Amphisphaeriales</taxon>
        <taxon>Apiosporaceae</taxon>
        <taxon>Apiospora</taxon>
    </lineage>
</organism>
<protein>
    <submittedName>
        <fullName evidence="1">Vegetative incompatibility protein HET-E-1</fullName>
    </submittedName>
</protein>
<evidence type="ECO:0000313" key="1">
    <source>
        <dbReference type="EMBL" id="KAK8859461.1"/>
    </source>
</evidence>
<reference evidence="1 2" key="1">
    <citation type="journal article" date="2024" name="IMA Fungus">
        <title>Apiospora arundinis, a panoply of carbohydrate-active enzymes and secondary metabolites.</title>
        <authorList>
            <person name="Sorensen T."/>
            <person name="Petersen C."/>
            <person name="Muurmann A.T."/>
            <person name="Christiansen J.V."/>
            <person name="Brundto M.L."/>
            <person name="Overgaard C.K."/>
            <person name="Boysen A.T."/>
            <person name="Wollenberg R.D."/>
            <person name="Larsen T.O."/>
            <person name="Sorensen J.L."/>
            <person name="Nielsen K.L."/>
            <person name="Sondergaard T.E."/>
        </authorList>
    </citation>
    <scope>NUCLEOTIDE SEQUENCE [LARGE SCALE GENOMIC DNA]</scope>
    <source>
        <strain evidence="1 2">AAU 773</strain>
    </source>
</reference>
<evidence type="ECO:0000313" key="2">
    <source>
        <dbReference type="Proteomes" id="UP001390339"/>
    </source>
</evidence>
<dbReference type="EMBL" id="JAPCWZ010000006">
    <property type="protein sequence ID" value="KAK8859461.1"/>
    <property type="molecule type" value="Genomic_DNA"/>
</dbReference>
<dbReference type="Proteomes" id="UP001390339">
    <property type="component" value="Unassembled WGS sequence"/>
</dbReference>
<accession>A0ABR2I906</accession>
<proteinExistence type="predicted"/>
<comment type="caution">
    <text evidence="1">The sequence shown here is derived from an EMBL/GenBank/DDBJ whole genome shotgun (WGS) entry which is preliminary data.</text>
</comment>
<keyword evidence="2" id="KW-1185">Reference proteome</keyword>
<sequence>MEELRGPCHKTELPKLDATTPLKKLRRPHYLPDLDPLSMYSIMTRPADRLKSIAEQDLLYTERESECTSILEATAGLLFLGAPFRGSKLQPLAEYATALMKPIGSRDGIVKNLGYDDPDLRVSC</sequence>